<organism evidence="1">
    <name type="scientific">Anguilla anguilla</name>
    <name type="common">European freshwater eel</name>
    <name type="synonym">Muraena anguilla</name>
    <dbReference type="NCBI Taxonomy" id="7936"/>
    <lineage>
        <taxon>Eukaryota</taxon>
        <taxon>Metazoa</taxon>
        <taxon>Chordata</taxon>
        <taxon>Craniata</taxon>
        <taxon>Vertebrata</taxon>
        <taxon>Euteleostomi</taxon>
        <taxon>Actinopterygii</taxon>
        <taxon>Neopterygii</taxon>
        <taxon>Teleostei</taxon>
        <taxon>Anguilliformes</taxon>
        <taxon>Anguillidae</taxon>
        <taxon>Anguilla</taxon>
    </lineage>
</organism>
<reference evidence="1" key="1">
    <citation type="submission" date="2014-11" db="EMBL/GenBank/DDBJ databases">
        <authorList>
            <person name="Amaro Gonzalez C."/>
        </authorList>
    </citation>
    <scope>NUCLEOTIDE SEQUENCE</scope>
</reference>
<dbReference type="EMBL" id="GBXM01095663">
    <property type="protein sequence ID" value="JAH12914.1"/>
    <property type="molecule type" value="Transcribed_RNA"/>
</dbReference>
<protein>
    <submittedName>
        <fullName evidence="1">Uncharacterized protein</fullName>
    </submittedName>
</protein>
<sequence length="37" mass="4149">MPQSRLAKATILSSTFYEKTIYLLSQRISALSLSSSR</sequence>
<dbReference type="EMBL" id="GBXM01104380">
    <property type="protein sequence ID" value="JAH04197.1"/>
    <property type="molecule type" value="Transcribed_RNA"/>
</dbReference>
<name>A0A0E9Q849_ANGAN</name>
<proteinExistence type="predicted"/>
<accession>A0A0E9Q849</accession>
<dbReference type="AlphaFoldDB" id="A0A0E9Q849"/>
<evidence type="ECO:0000313" key="1">
    <source>
        <dbReference type="EMBL" id="JAH12914.1"/>
    </source>
</evidence>
<reference evidence="1" key="2">
    <citation type="journal article" date="2015" name="Fish Shellfish Immunol.">
        <title>Early steps in the European eel (Anguilla anguilla)-Vibrio vulnificus interaction in the gills: Role of the RtxA13 toxin.</title>
        <authorList>
            <person name="Callol A."/>
            <person name="Pajuelo D."/>
            <person name="Ebbesson L."/>
            <person name="Teles M."/>
            <person name="MacKenzie S."/>
            <person name="Amaro C."/>
        </authorList>
    </citation>
    <scope>NUCLEOTIDE SEQUENCE</scope>
</reference>